<evidence type="ECO:0000313" key="2">
    <source>
        <dbReference type="EMBL" id="PHO19274.1"/>
    </source>
</evidence>
<sequence>MKRLDNIQTELLMTNLDEDGKLSCLKAFRVAKLIGINPKDMQEIIKNMDITITNCELDVSNNLSFLDINDDIYNALIKNIDKEQNKNFSLKEALEKDMTIDAVNLNSIVCKTECF</sequence>
<dbReference type="KEGG" id="amol:AMOL_1058"/>
<dbReference type="AlphaFoldDB" id="A0A2G1DLK8"/>
<gene>
    <name evidence="1" type="ORF">AMOL_1058</name>
    <name evidence="2" type="ORF">CPU12_00405</name>
</gene>
<evidence type="ECO:0000313" key="1">
    <source>
        <dbReference type="EMBL" id="AXX92042.1"/>
    </source>
</evidence>
<protein>
    <submittedName>
        <fullName evidence="2">ModE family transcriptional regulator</fullName>
    </submittedName>
</protein>
<dbReference type="EMBL" id="CP032098">
    <property type="protein sequence ID" value="AXX92042.1"/>
    <property type="molecule type" value="Genomic_DNA"/>
</dbReference>
<evidence type="ECO:0000313" key="3">
    <source>
        <dbReference type="Proteomes" id="UP000221222"/>
    </source>
</evidence>
<organism evidence="2 3">
    <name type="scientific">Malaciobacter molluscorum LMG 25693</name>
    <dbReference type="NCBI Taxonomy" id="870501"/>
    <lineage>
        <taxon>Bacteria</taxon>
        <taxon>Pseudomonadati</taxon>
        <taxon>Campylobacterota</taxon>
        <taxon>Epsilonproteobacteria</taxon>
        <taxon>Campylobacterales</taxon>
        <taxon>Arcobacteraceae</taxon>
        <taxon>Malaciobacter</taxon>
    </lineage>
</organism>
<name>A0A2G1DLK8_9BACT</name>
<proteinExistence type="predicted"/>
<dbReference type="RefSeq" id="WP_099341091.1">
    <property type="nucleotide sequence ID" value="NZ_CP032098.1"/>
</dbReference>
<reference evidence="1 4" key="2">
    <citation type="submission" date="2018-08" db="EMBL/GenBank/DDBJ databases">
        <title>Complete genome of the Arcobacter molluscorum type strain LMG 25693.</title>
        <authorList>
            <person name="Miller W.G."/>
            <person name="Yee E."/>
            <person name="Bono J.L."/>
        </authorList>
    </citation>
    <scope>NUCLEOTIDE SEQUENCE [LARGE SCALE GENOMIC DNA]</scope>
    <source>
        <strain evidence="1 4">CECT 7696</strain>
    </source>
</reference>
<dbReference type="Proteomes" id="UP000262712">
    <property type="component" value="Chromosome"/>
</dbReference>
<reference evidence="2 3" key="1">
    <citation type="submission" date="2017-09" db="EMBL/GenBank/DDBJ databases">
        <title>Arcobacter canalis sp. nov., a new species isolated from a water canal contaminated with urban sewage.</title>
        <authorList>
            <person name="Perez-Cataluna A."/>
            <person name="Salas-Masso N."/>
            <person name="Figueras M.J."/>
        </authorList>
    </citation>
    <scope>NUCLEOTIDE SEQUENCE [LARGE SCALE GENOMIC DNA]</scope>
    <source>
        <strain evidence="2 3">F98-3</strain>
    </source>
</reference>
<dbReference type="EMBL" id="NXFY01000001">
    <property type="protein sequence ID" value="PHO19274.1"/>
    <property type="molecule type" value="Genomic_DNA"/>
</dbReference>
<keyword evidence="3" id="KW-1185">Reference proteome</keyword>
<evidence type="ECO:0000313" key="4">
    <source>
        <dbReference type="Proteomes" id="UP000262712"/>
    </source>
</evidence>
<dbReference type="Proteomes" id="UP000221222">
    <property type="component" value="Unassembled WGS sequence"/>
</dbReference>
<accession>A0A2G1DLK8</accession>